<proteinExistence type="predicted"/>
<protein>
    <submittedName>
        <fullName evidence="2">DUF2269 family protein</fullName>
    </submittedName>
</protein>
<dbReference type="InterPro" id="IPR018729">
    <property type="entry name" value="DUF2269_transmembrane"/>
</dbReference>
<feature type="transmembrane region" description="Helical" evidence="1">
    <location>
        <begin position="127"/>
        <end position="151"/>
    </location>
</feature>
<organism evidence="2 3">
    <name type="scientific">Herbaspirillum lusitanum</name>
    <dbReference type="NCBI Taxonomy" id="213312"/>
    <lineage>
        <taxon>Bacteria</taxon>
        <taxon>Pseudomonadati</taxon>
        <taxon>Pseudomonadota</taxon>
        <taxon>Betaproteobacteria</taxon>
        <taxon>Burkholderiales</taxon>
        <taxon>Oxalobacteraceae</taxon>
        <taxon>Herbaspirillum</taxon>
    </lineage>
</organism>
<feature type="transmembrane region" description="Helical" evidence="1">
    <location>
        <begin position="81"/>
        <end position="106"/>
    </location>
</feature>
<reference evidence="2 3" key="1">
    <citation type="journal article" date="2024" name="Chem. Sci.">
        <title>Discovery of megapolipeptins by genome mining of a Burkholderiales bacteria collection.</title>
        <authorList>
            <person name="Paulo B.S."/>
            <person name="Recchia M.J.J."/>
            <person name="Lee S."/>
            <person name="Fergusson C.H."/>
            <person name="Romanowski S.B."/>
            <person name="Hernandez A."/>
            <person name="Krull N."/>
            <person name="Liu D.Y."/>
            <person name="Cavanagh H."/>
            <person name="Bos A."/>
            <person name="Gray C.A."/>
            <person name="Murphy B.T."/>
            <person name="Linington R.G."/>
            <person name="Eustaquio A.S."/>
        </authorList>
    </citation>
    <scope>NUCLEOTIDE SEQUENCE [LARGE SCALE GENOMIC DNA]</scope>
    <source>
        <strain evidence="2 3">RL21-008-BIB-A</strain>
    </source>
</reference>
<keyword evidence="1" id="KW-0472">Membrane</keyword>
<feature type="transmembrane region" description="Helical" evidence="1">
    <location>
        <begin position="6"/>
        <end position="27"/>
    </location>
</feature>
<dbReference type="Pfam" id="PF10027">
    <property type="entry name" value="DUF2269"/>
    <property type="match status" value="1"/>
</dbReference>
<feature type="transmembrane region" description="Helical" evidence="1">
    <location>
        <begin position="48"/>
        <end position="69"/>
    </location>
</feature>
<name>A0ABW9A430_9BURK</name>
<gene>
    <name evidence="2" type="ORF">PQR62_01790</name>
</gene>
<accession>A0ABW9A430</accession>
<keyword evidence="1" id="KW-1133">Transmembrane helix</keyword>
<sequence>MTVVTWKAIHLAGMLLFLGNIILTAFWKTLADRSSNLVLIRFGVRVANLADIFFTLPGAIMLAAAGHFMAPSYGGLLHTGWMFWGLVLFIGAGALWLMVLIPLQLAQARSLRSLRDGDAIPTRYRKLARAWAMAGMLATLLPLIAAVLMVIKPQL</sequence>
<evidence type="ECO:0000313" key="2">
    <source>
        <dbReference type="EMBL" id="MFL9922979.1"/>
    </source>
</evidence>
<comment type="caution">
    <text evidence="2">The sequence shown here is derived from an EMBL/GenBank/DDBJ whole genome shotgun (WGS) entry which is preliminary data.</text>
</comment>
<keyword evidence="3" id="KW-1185">Reference proteome</keyword>
<dbReference type="RefSeq" id="WP_408154161.1">
    <property type="nucleotide sequence ID" value="NZ_JAQQFM010000001.1"/>
</dbReference>
<dbReference type="Proteomes" id="UP001629246">
    <property type="component" value="Unassembled WGS sequence"/>
</dbReference>
<evidence type="ECO:0000313" key="3">
    <source>
        <dbReference type="Proteomes" id="UP001629246"/>
    </source>
</evidence>
<keyword evidence="1" id="KW-0812">Transmembrane</keyword>
<dbReference type="EMBL" id="JAQQFM010000001">
    <property type="protein sequence ID" value="MFL9922979.1"/>
    <property type="molecule type" value="Genomic_DNA"/>
</dbReference>
<evidence type="ECO:0000256" key="1">
    <source>
        <dbReference type="SAM" id="Phobius"/>
    </source>
</evidence>